<feature type="signal peptide" evidence="1">
    <location>
        <begin position="1"/>
        <end position="16"/>
    </location>
</feature>
<evidence type="ECO:0000313" key="3">
    <source>
        <dbReference type="Proteomes" id="UP001311232"/>
    </source>
</evidence>
<dbReference type="PROSITE" id="PS51257">
    <property type="entry name" value="PROKAR_LIPOPROTEIN"/>
    <property type="match status" value="1"/>
</dbReference>
<sequence length="153" mass="16616">MKAAILCLCLAGTACALPFQYLPHFTGSRPRAPPTQVPLYGLGAGAAGTNQGQTFPQYGFIKYSIPQPPGRQSVEVFYPYDLSQNKMATFDVNVHPSQDPQQPLPQDQPVQTSQTLVQFPEGVNANQPLFDPTTGNIHIFELNKQGIMASISP</sequence>
<gene>
    <name evidence="2" type="ORF">CRENBAI_011856</name>
</gene>
<proteinExistence type="predicted"/>
<evidence type="ECO:0008006" key="4">
    <source>
        <dbReference type="Google" id="ProtNLM"/>
    </source>
</evidence>
<feature type="chain" id="PRO_5043608946" description="Secretory calcium-binding phosphoprotein 5" evidence="1">
    <location>
        <begin position="17"/>
        <end position="153"/>
    </location>
</feature>
<organism evidence="2 3">
    <name type="scientific">Crenichthys baileyi</name>
    <name type="common">White River springfish</name>
    <dbReference type="NCBI Taxonomy" id="28760"/>
    <lineage>
        <taxon>Eukaryota</taxon>
        <taxon>Metazoa</taxon>
        <taxon>Chordata</taxon>
        <taxon>Craniata</taxon>
        <taxon>Vertebrata</taxon>
        <taxon>Euteleostomi</taxon>
        <taxon>Actinopterygii</taxon>
        <taxon>Neopterygii</taxon>
        <taxon>Teleostei</taxon>
        <taxon>Neoteleostei</taxon>
        <taxon>Acanthomorphata</taxon>
        <taxon>Ovalentaria</taxon>
        <taxon>Atherinomorphae</taxon>
        <taxon>Cyprinodontiformes</taxon>
        <taxon>Goodeidae</taxon>
        <taxon>Crenichthys</taxon>
    </lineage>
</organism>
<dbReference type="AlphaFoldDB" id="A0AAV9RFK5"/>
<reference evidence="2 3" key="1">
    <citation type="submission" date="2021-06" db="EMBL/GenBank/DDBJ databases">
        <authorList>
            <person name="Palmer J.M."/>
        </authorList>
    </citation>
    <scope>NUCLEOTIDE SEQUENCE [LARGE SCALE GENOMIC DNA]</scope>
    <source>
        <strain evidence="2 3">MEX-2019</strain>
        <tissue evidence="2">Muscle</tissue>
    </source>
</reference>
<evidence type="ECO:0000313" key="2">
    <source>
        <dbReference type="EMBL" id="KAK5607778.1"/>
    </source>
</evidence>
<keyword evidence="1" id="KW-0732">Signal</keyword>
<accession>A0AAV9RFK5</accession>
<dbReference type="EMBL" id="JAHHUM010001956">
    <property type="protein sequence ID" value="KAK5607778.1"/>
    <property type="molecule type" value="Genomic_DNA"/>
</dbReference>
<name>A0AAV9RFK5_9TELE</name>
<comment type="caution">
    <text evidence="2">The sequence shown here is derived from an EMBL/GenBank/DDBJ whole genome shotgun (WGS) entry which is preliminary data.</text>
</comment>
<evidence type="ECO:0000256" key="1">
    <source>
        <dbReference type="SAM" id="SignalP"/>
    </source>
</evidence>
<keyword evidence="3" id="KW-1185">Reference proteome</keyword>
<protein>
    <recommendedName>
        <fullName evidence="4">Secretory calcium-binding phosphoprotein 5</fullName>
    </recommendedName>
</protein>
<dbReference type="Proteomes" id="UP001311232">
    <property type="component" value="Unassembled WGS sequence"/>
</dbReference>